<dbReference type="InterPro" id="IPR050706">
    <property type="entry name" value="Cyclic-di-GMP_PDE-like"/>
</dbReference>
<protein>
    <submittedName>
        <fullName evidence="2">Diguanylate cyclase/phosphodiesterase /diguanylate cyclase/phosphodiesterase with GAF sensor</fullName>
    </submittedName>
</protein>
<dbReference type="InterPro" id="IPR043128">
    <property type="entry name" value="Rev_trsase/Diguanyl_cyclase"/>
</dbReference>
<dbReference type="Pfam" id="PF01590">
    <property type="entry name" value="GAF"/>
    <property type="match status" value="1"/>
</dbReference>
<reference evidence="3" key="1">
    <citation type="submission" date="2016-10" db="EMBL/GenBank/DDBJ databases">
        <authorList>
            <person name="Varghese N."/>
            <person name="Submissions S."/>
        </authorList>
    </citation>
    <scope>NUCLEOTIDE SEQUENCE [LARGE SCALE GENOMIC DNA]</scope>
    <source>
        <strain evidence="3">DSM 9751</strain>
    </source>
</reference>
<sequence>MPDKALAEEQRLAALYALELLDTARCERFDRICRLAAEYFKVPTALITLVDRDRQWFKSRVGFAAEQTPIEQSFCAYTIRTDDVFEVENARQDVRFHSNPLVTDEPGIGFYAGAPLITSTGHAIGSLCVIDKEPQRLNAAERQQLRDLASLVMEQVEQRQRLTRRDPVSGLPNREQFQSDLYDLAEEHPGERRVLVLVDAVDMTVAHELTLAMGLAPFETIVRFLAQQLLTYLGRHVRVYHVSVKRFGFLLPAAPGIERFLDGLVRRLRRQPPGLELPMIPGVCAGTVEFFTDRDAVPDVLRKAMFALELATLGRSTWAPYDVVRDQAYRRAFNLASDISEALDSGQIYLMFQPRFALPDGAQVSAEALIRWDHPWLGPISPAEFIPVMERNTLIHRVTHWVINAVLERLQRWSSSDVQRLSINLSPQDFEDQDIADVLRDACRRHRIDPQRLEVEITEGAWLRSNPTVLDQLSKIRGLGMDVAIDDFGTGYSNFAYLHQIPANVVKLDKSMVTDLESSAQHQKITRSVIALARELGYRTVAEGIESFKCLQMLRTFGCDEAQGYFLARPMGQEKFLARSGARRFPLQQVF</sequence>
<evidence type="ECO:0000259" key="1">
    <source>
        <dbReference type="PROSITE" id="PS50883"/>
    </source>
</evidence>
<dbReference type="InterPro" id="IPR003018">
    <property type="entry name" value="GAF"/>
</dbReference>
<organism evidence="2 3">
    <name type="scientific">Pseudomonas saponiphila</name>
    <dbReference type="NCBI Taxonomy" id="556534"/>
    <lineage>
        <taxon>Bacteria</taxon>
        <taxon>Pseudomonadati</taxon>
        <taxon>Pseudomonadota</taxon>
        <taxon>Gammaproteobacteria</taxon>
        <taxon>Pseudomonadales</taxon>
        <taxon>Pseudomonadaceae</taxon>
        <taxon>Pseudomonas</taxon>
    </lineage>
</organism>
<dbReference type="SMART" id="SM00065">
    <property type="entry name" value="GAF"/>
    <property type="match status" value="1"/>
</dbReference>
<dbReference type="PANTHER" id="PTHR33121:SF19">
    <property type="entry name" value="CYCLIC DI-GMP PHOSPHODIESTERASE PA2567"/>
    <property type="match status" value="1"/>
</dbReference>
<keyword evidence="3" id="KW-1185">Reference proteome</keyword>
<dbReference type="InterPro" id="IPR029016">
    <property type="entry name" value="GAF-like_dom_sf"/>
</dbReference>
<dbReference type="SMART" id="SM00052">
    <property type="entry name" value="EAL"/>
    <property type="match status" value="1"/>
</dbReference>
<proteinExistence type="predicted"/>
<dbReference type="SUPFAM" id="SSF141868">
    <property type="entry name" value="EAL domain-like"/>
    <property type="match status" value="1"/>
</dbReference>
<dbReference type="Gene3D" id="3.30.70.270">
    <property type="match status" value="1"/>
</dbReference>
<dbReference type="GO" id="GO:0071111">
    <property type="term" value="F:cyclic-guanylate-specific phosphodiesterase activity"/>
    <property type="evidence" value="ECO:0007669"/>
    <property type="project" value="InterPro"/>
</dbReference>
<dbReference type="PANTHER" id="PTHR33121">
    <property type="entry name" value="CYCLIC DI-GMP PHOSPHODIESTERASE PDEF"/>
    <property type="match status" value="1"/>
</dbReference>
<dbReference type="AlphaFoldDB" id="A0A1H4XY19"/>
<dbReference type="Gene3D" id="3.20.20.450">
    <property type="entry name" value="EAL domain"/>
    <property type="match status" value="1"/>
</dbReference>
<dbReference type="PROSITE" id="PS50883">
    <property type="entry name" value="EAL"/>
    <property type="match status" value="1"/>
</dbReference>
<dbReference type="InterPro" id="IPR001633">
    <property type="entry name" value="EAL_dom"/>
</dbReference>
<evidence type="ECO:0000313" key="2">
    <source>
        <dbReference type="EMBL" id="SED10583.1"/>
    </source>
</evidence>
<dbReference type="Pfam" id="PF00563">
    <property type="entry name" value="EAL"/>
    <property type="match status" value="1"/>
</dbReference>
<name>A0A1H4XY19_9PSED</name>
<dbReference type="CDD" id="cd01948">
    <property type="entry name" value="EAL"/>
    <property type="match status" value="1"/>
</dbReference>
<dbReference type="RefSeq" id="WP_092320324.1">
    <property type="nucleotide sequence ID" value="NZ_FNTJ01000002.1"/>
</dbReference>
<dbReference type="Proteomes" id="UP000198982">
    <property type="component" value="Unassembled WGS sequence"/>
</dbReference>
<feature type="domain" description="EAL" evidence="1">
    <location>
        <begin position="332"/>
        <end position="584"/>
    </location>
</feature>
<dbReference type="SUPFAM" id="SSF55781">
    <property type="entry name" value="GAF domain-like"/>
    <property type="match status" value="1"/>
</dbReference>
<dbReference type="Gene3D" id="3.30.450.40">
    <property type="match status" value="1"/>
</dbReference>
<dbReference type="InterPro" id="IPR035919">
    <property type="entry name" value="EAL_sf"/>
</dbReference>
<gene>
    <name evidence="2" type="ORF">SAMN05216178_6249</name>
</gene>
<accession>A0A1H4XY19</accession>
<dbReference type="EMBL" id="FNTJ01000002">
    <property type="protein sequence ID" value="SED10583.1"/>
    <property type="molecule type" value="Genomic_DNA"/>
</dbReference>
<evidence type="ECO:0000313" key="3">
    <source>
        <dbReference type="Proteomes" id="UP000198982"/>
    </source>
</evidence>